<reference evidence="1 4" key="1">
    <citation type="journal article" date="2015" name="Genome Announc.">
        <title>Complete genome sequences for 35 biothreat assay-relevant bacillus species.</title>
        <authorList>
            <person name="Johnson S.L."/>
            <person name="Daligault H.E."/>
            <person name="Davenport K.W."/>
            <person name="Jaissle J."/>
            <person name="Frey K.G."/>
            <person name="Ladner J.T."/>
            <person name="Broomall S.M."/>
            <person name="Bishop-Lilly K.A."/>
            <person name="Bruce D.C."/>
            <person name="Gibbons H.S."/>
            <person name="Coyne S.R."/>
            <person name="Lo C.C."/>
            <person name="Meincke L."/>
            <person name="Munk A.C."/>
            <person name="Koroleva G.I."/>
            <person name="Rosenzweig C.N."/>
            <person name="Palacios G.F."/>
            <person name="Redden C.L."/>
            <person name="Minogue T.D."/>
            <person name="Chain P.S."/>
        </authorList>
    </citation>
    <scope>NUCLEOTIDE SEQUENCE [LARGE SCALE GENOMIC DNA]</scope>
    <source>
        <strain evidence="1 4">HD1011</strain>
        <plasmid evidence="1 4">2</plasmid>
    </source>
</reference>
<dbReference type="AlphaFoldDB" id="A0A0B5N873"/>
<keyword evidence="3" id="KW-0614">Plasmid</keyword>
<reference evidence="3 5" key="3">
    <citation type="submission" date="2020-05" db="EMBL/GenBank/DDBJ databases">
        <title>FDA dAtabase for Regulatory Grade micrObial Sequences (FDA-ARGOS): Supporting development and validation of Infectious Disease Dx tests.</title>
        <authorList>
            <person name="Nelson B."/>
            <person name="Plummer A."/>
            <person name="Tallon L."/>
            <person name="Sadzewicz L."/>
            <person name="Zhao X."/>
            <person name="Vavikolanu K."/>
            <person name="Mehta A."/>
            <person name="Aluvathingal J."/>
            <person name="Nadendla S."/>
            <person name="Myers T."/>
            <person name="Yan Y."/>
            <person name="Sichtig H."/>
        </authorList>
    </citation>
    <scope>NUCLEOTIDE SEQUENCE [LARGE SCALE GENOMIC DNA]</scope>
    <source>
        <strain evidence="3 5">FDAARGOS_795</strain>
        <plasmid evidence="3 5">unnamed3</plasmid>
    </source>
</reference>
<geneLocation type="plasmid" evidence="3 5">
    <name>unnamed3</name>
</geneLocation>
<dbReference type="KEGG" id="btw:BF38_6021"/>
<reference evidence="2" key="2">
    <citation type="submission" date="2019-07" db="EMBL/GenBank/DDBJ databases">
        <title>Phylogenomic Reclassification of ATCC Bacillus Strains and Various Taxa within the Genus Bacillus.</title>
        <authorList>
            <person name="Riojas M.A."/>
            <person name="Frank A.M."/>
            <person name="Fenn S.L."/>
            <person name="King S.P."/>
            <person name="Brower S.M."/>
            <person name="Hazbon M.H."/>
        </authorList>
    </citation>
    <scope>NUCLEOTIDE SEQUENCE</scope>
    <source>
        <strain evidence="2">ATCC 35646</strain>
    </source>
</reference>
<gene>
    <name evidence="1" type="ORF">BF38_6021</name>
    <name evidence="2" type="ORF">FO599_00835</name>
    <name evidence="3" type="ORF">FOC89_03040</name>
</gene>
<dbReference type="Proteomes" id="UP001181533">
    <property type="component" value="Unassembled WGS sequence"/>
</dbReference>
<protein>
    <submittedName>
        <fullName evidence="3">Uncharacterized protein</fullName>
    </submittedName>
</protein>
<dbReference type="Proteomes" id="UP000501107">
    <property type="component" value="Plasmid unnamed3"/>
</dbReference>
<dbReference type="Proteomes" id="UP000031876">
    <property type="component" value="Plasmid 2"/>
</dbReference>
<name>A0A0B5N873_BACTU</name>
<proteinExistence type="predicted"/>
<evidence type="ECO:0000313" key="2">
    <source>
        <dbReference type="EMBL" id="MDR4174675.1"/>
    </source>
</evidence>
<dbReference type="EMBL" id="CP009334">
    <property type="protein sequence ID" value="AJG73954.1"/>
    <property type="molecule type" value="Genomic_DNA"/>
</dbReference>
<geneLocation type="plasmid" evidence="1 4">
    <name>2</name>
</geneLocation>
<evidence type="ECO:0000313" key="4">
    <source>
        <dbReference type="Proteomes" id="UP000031876"/>
    </source>
</evidence>
<dbReference type="EMBL" id="VKQN01000001">
    <property type="protein sequence ID" value="MDR4174675.1"/>
    <property type="molecule type" value="Genomic_DNA"/>
</dbReference>
<evidence type="ECO:0000313" key="5">
    <source>
        <dbReference type="Proteomes" id="UP000501107"/>
    </source>
</evidence>
<evidence type="ECO:0000313" key="3">
    <source>
        <dbReference type="EMBL" id="QKH22969.1"/>
    </source>
</evidence>
<sequence>MKVIQIMMSNNQPALKSNQVYQIRVNNLVTNQFMGEDLFKNWCKLFGIRPTKLSEIKEAQFHTATWQSNHQIFERGFSSLSEVPQGAIKCCTVLGANVVEAYVVNQDLISYIYVPILSLARQLVVPNVSVRDFISYNGYIAKVQ</sequence>
<evidence type="ECO:0000313" key="1">
    <source>
        <dbReference type="EMBL" id="AJG73954.1"/>
    </source>
</evidence>
<dbReference type="EMBL" id="CP053979">
    <property type="protein sequence ID" value="QKH22969.1"/>
    <property type="molecule type" value="Genomic_DNA"/>
</dbReference>
<organism evidence="3 5">
    <name type="scientific">Bacillus thuringiensis</name>
    <dbReference type="NCBI Taxonomy" id="1428"/>
    <lineage>
        <taxon>Bacteria</taxon>
        <taxon>Bacillati</taxon>
        <taxon>Bacillota</taxon>
        <taxon>Bacilli</taxon>
        <taxon>Bacillales</taxon>
        <taxon>Bacillaceae</taxon>
        <taxon>Bacillus</taxon>
        <taxon>Bacillus cereus group</taxon>
    </lineage>
</organism>
<accession>A0A0B5N873</accession>
<dbReference type="RefSeq" id="WP_003299152.1">
    <property type="nucleotide sequence ID" value="NZ_CP009334.1"/>
</dbReference>